<dbReference type="VEuPathDB" id="CryptoDB:GNI_055190"/>
<reference evidence="3" key="1">
    <citation type="submission" date="2013-12" db="EMBL/GenBank/DDBJ databases">
        <authorList>
            <person name="Omoto C.K."/>
            <person name="Sibley D."/>
            <person name="Venepally P."/>
            <person name="Hadjithomas M."/>
            <person name="Karamycheva S."/>
            <person name="Brunk B."/>
            <person name="Roos D."/>
            <person name="Caler E."/>
            <person name="Lorenzi H."/>
        </authorList>
    </citation>
    <scope>NUCLEOTIDE SEQUENCE</scope>
</reference>
<gene>
    <name evidence="3" type="ORF">GNI_055190</name>
</gene>
<evidence type="ECO:0000256" key="2">
    <source>
        <dbReference type="SAM" id="SignalP"/>
    </source>
</evidence>
<evidence type="ECO:0000313" key="4">
    <source>
        <dbReference type="Proteomes" id="UP000019763"/>
    </source>
</evidence>
<evidence type="ECO:0000313" key="3">
    <source>
        <dbReference type="EMBL" id="EZG70556.1"/>
    </source>
</evidence>
<accession>A0A023B901</accession>
<feature type="compositionally biased region" description="Polar residues" evidence="1">
    <location>
        <begin position="333"/>
        <end position="343"/>
    </location>
</feature>
<feature type="chain" id="PRO_5001515147" description="Transmembrane protein" evidence="2">
    <location>
        <begin position="24"/>
        <end position="622"/>
    </location>
</feature>
<organism evidence="3 4">
    <name type="scientific">Gregarina niphandrodes</name>
    <name type="common">Septate eugregarine</name>
    <dbReference type="NCBI Taxonomy" id="110365"/>
    <lineage>
        <taxon>Eukaryota</taxon>
        <taxon>Sar</taxon>
        <taxon>Alveolata</taxon>
        <taxon>Apicomplexa</taxon>
        <taxon>Conoidasida</taxon>
        <taxon>Gregarinasina</taxon>
        <taxon>Eugregarinorida</taxon>
        <taxon>Gregarinidae</taxon>
        <taxon>Gregarina</taxon>
    </lineage>
</organism>
<keyword evidence="4" id="KW-1185">Reference proteome</keyword>
<comment type="caution">
    <text evidence="3">The sequence shown here is derived from an EMBL/GenBank/DDBJ whole genome shotgun (WGS) entry which is preliminary data.</text>
</comment>
<dbReference type="AlphaFoldDB" id="A0A023B901"/>
<protein>
    <recommendedName>
        <fullName evidence="5">Transmembrane protein</fullName>
    </recommendedName>
</protein>
<dbReference type="RefSeq" id="XP_011129913.1">
    <property type="nucleotide sequence ID" value="XM_011131611.1"/>
</dbReference>
<evidence type="ECO:0008006" key="5">
    <source>
        <dbReference type="Google" id="ProtNLM"/>
    </source>
</evidence>
<sequence length="622" mass="68803">MNVVGVLWSALVVVLQVVALAEGQYPAAVAPAVIPPAVVPLSVESVMMESGGTEPVLADPGVVSREAADVTIVTSVGPRGLMFHPFWLKMLSVQTIPFRAAVVVITSGLQRDQLVLDTRVKGLVYEAHPAALKLKRGRDIRQESDSEMESAKKLLSLMSGISSHANGLNRQAPTPGYFTTRSAEFWERLAYLESIHVPRQMQRIPNLRYYFSTATSSTITSPHSKSTLLAASLANTTFVDIVDDDSFIHPQRTQVLQEALKDYQTRGKASDRTDTAEGKTTDGNVDAVYHTFVPRTFQSVEDLETFKVWRGHTYQLKRVDSPSHKGPRIPVKKQTSSGSQQPAAGTPVPSIPVPSTPVPSTPVPSTLVSYTTAPSTAAAITAAPITTAPITAAPSTSSSSGAFLLRPLPTTVAGPPLGGRRLGEEVDRQLGDDMERVTPAWAFWVASDGLTDVGECDTEAKAVLDDLYLWANPDKRLSVPRSNRWKRQGVYERVEWSRPPRIARAPNGTEGVNWRLRELTRAGRISMKYDIPIVWPRLFTQPPEEAPFDVRYLTCPESHWKPKCMAKGAALIRRDILLDPTFQPPPRDPDVYFFWRLLRKCRRVHWIDPVLQYNLDPPFDEY</sequence>
<keyword evidence="2" id="KW-0732">Signal</keyword>
<feature type="compositionally biased region" description="Pro residues" evidence="1">
    <location>
        <begin position="349"/>
        <end position="359"/>
    </location>
</feature>
<evidence type="ECO:0000256" key="1">
    <source>
        <dbReference type="SAM" id="MobiDB-lite"/>
    </source>
</evidence>
<feature type="signal peptide" evidence="2">
    <location>
        <begin position="1"/>
        <end position="23"/>
    </location>
</feature>
<name>A0A023B901_GRENI</name>
<feature type="region of interest" description="Disordered" evidence="1">
    <location>
        <begin position="318"/>
        <end position="359"/>
    </location>
</feature>
<dbReference type="EMBL" id="AFNH02000420">
    <property type="protein sequence ID" value="EZG70556.1"/>
    <property type="molecule type" value="Genomic_DNA"/>
</dbReference>
<dbReference type="Proteomes" id="UP000019763">
    <property type="component" value="Unassembled WGS sequence"/>
</dbReference>
<proteinExistence type="predicted"/>
<dbReference type="GeneID" id="22912035"/>